<gene>
    <name evidence="1" type="ORF">HLUCCX10_12165</name>
</gene>
<dbReference type="EMBL" id="LJXT01000081">
    <property type="protein sequence ID" value="KPQ13723.1"/>
    <property type="molecule type" value="Genomic_DNA"/>
</dbReference>
<dbReference type="Proteomes" id="UP000050421">
    <property type="component" value="Unassembled WGS sequence"/>
</dbReference>
<dbReference type="OrthoDB" id="1523452at2"/>
<evidence type="ECO:0000313" key="1">
    <source>
        <dbReference type="EMBL" id="KPQ13723.1"/>
    </source>
</evidence>
<dbReference type="STRING" id="1305737.GCA_000526355_02144"/>
<sequence>MKTFFADLHYFPNLEYFCAILDSDKLVLDPQSIYQRKSFFNRTQIRLANKVETLSVPIVGRRPRIPFGEIEIDYRQKWQKVHLRGIQSAYGKAPFFEFIFPYFEALFEQEYKLLWDLNLQVLTICLKIMQWPVNLEIASETTDKQGFTDIRGLLMPGSHFSQRDIYQPLAYVQNFGLDFEPNLSILDLLFAEGPQAKSILQASSKKH</sequence>
<reference evidence="1 2" key="1">
    <citation type="submission" date="2015-09" db="EMBL/GenBank/DDBJ databases">
        <title>Identification and resolution of microdiversity through metagenomic sequencing of parallel consortia.</title>
        <authorList>
            <person name="Nelson W.C."/>
            <person name="Romine M.F."/>
            <person name="Lindemann S.R."/>
        </authorList>
    </citation>
    <scope>NUCLEOTIDE SEQUENCE [LARGE SCALE GENOMIC DNA]</scope>
    <source>
        <strain evidence="1">HL-49</strain>
    </source>
</reference>
<accession>A0A0P8BUW7</accession>
<dbReference type="Pfam" id="PF08889">
    <property type="entry name" value="WbqC"/>
    <property type="match status" value="1"/>
</dbReference>
<evidence type="ECO:0000313" key="2">
    <source>
        <dbReference type="Proteomes" id="UP000050421"/>
    </source>
</evidence>
<dbReference type="InterPro" id="IPR014985">
    <property type="entry name" value="WbqC"/>
</dbReference>
<dbReference type="eggNOG" id="COG0224">
    <property type="taxonomic scope" value="Bacteria"/>
</dbReference>
<proteinExistence type="predicted"/>
<protein>
    <submittedName>
        <fullName evidence="1">WbqC-like protein family</fullName>
    </submittedName>
</protein>
<dbReference type="AlphaFoldDB" id="A0A0P8BUW7"/>
<organism evidence="1 2">
    <name type="scientific">Algoriphagus marincola HL-49</name>
    <dbReference type="NCBI Taxonomy" id="1305737"/>
    <lineage>
        <taxon>Bacteria</taxon>
        <taxon>Pseudomonadati</taxon>
        <taxon>Bacteroidota</taxon>
        <taxon>Cytophagia</taxon>
        <taxon>Cytophagales</taxon>
        <taxon>Cyclobacteriaceae</taxon>
        <taxon>Algoriphagus</taxon>
    </lineage>
</organism>
<name>A0A0P8BUW7_9BACT</name>
<comment type="caution">
    <text evidence="1">The sequence shown here is derived from an EMBL/GenBank/DDBJ whole genome shotgun (WGS) entry which is preliminary data.</text>
</comment>
<dbReference type="PATRIC" id="fig|1305737.6.peg.3073"/>